<feature type="domain" description="Nucleoporin POM152 immunoglobulin-like" evidence="3">
    <location>
        <begin position="736"/>
        <end position="838"/>
    </location>
</feature>
<feature type="domain" description="Nucleoporin POM152 ninth Ig-like" evidence="7">
    <location>
        <begin position="1312"/>
        <end position="1384"/>
    </location>
</feature>
<keyword evidence="2" id="KW-1133">Transmembrane helix</keyword>
<accession>M9LWT8</accession>
<evidence type="ECO:0000256" key="1">
    <source>
        <dbReference type="SAM" id="MobiDB-lite"/>
    </source>
</evidence>
<evidence type="ECO:0000259" key="4">
    <source>
        <dbReference type="Pfam" id="PF24097"/>
    </source>
</evidence>
<feature type="domain" description="Nucleoporin POM152 Ig-like" evidence="5">
    <location>
        <begin position="948"/>
        <end position="1037"/>
    </location>
</feature>
<feature type="region of interest" description="Disordered" evidence="1">
    <location>
        <begin position="479"/>
        <end position="509"/>
    </location>
</feature>
<keyword evidence="2" id="KW-0812">Transmembrane</keyword>
<dbReference type="STRING" id="1151754.M9LWT8"/>
<dbReference type="GO" id="GO:0006999">
    <property type="term" value="P:nuclear pore organization"/>
    <property type="evidence" value="ECO:0007669"/>
    <property type="project" value="TreeGrafter"/>
</dbReference>
<dbReference type="Pfam" id="PF24519">
    <property type="entry name" value="Ig-like_Pom152_1"/>
    <property type="match status" value="1"/>
</dbReference>
<evidence type="ECO:0000259" key="5">
    <source>
        <dbReference type="Pfam" id="PF24312"/>
    </source>
</evidence>
<proteinExistence type="predicted"/>
<dbReference type="InterPro" id="IPR056540">
    <property type="entry name" value="TMD_POM152"/>
</dbReference>
<keyword evidence="2" id="KW-0472">Membrane</keyword>
<evidence type="ECO:0000313" key="8">
    <source>
        <dbReference type="EMBL" id="GAC74894.1"/>
    </source>
</evidence>
<evidence type="ECO:0008006" key="10">
    <source>
        <dbReference type="Google" id="ProtNLM"/>
    </source>
</evidence>
<gene>
    <name evidence="8" type="ORF">PANT_13d00048</name>
</gene>
<dbReference type="GO" id="GO:0017056">
    <property type="term" value="F:structural constituent of nuclear pore"/>
    <property type="evidence" value="ECO:0007669"/>
    <property type="project" value="InterPro"/>
</dbReference>
<feature type="transmembrane region" description="Helical" evidence="2">
    <location>
        <begin position="172"/>
        <end position="192"/>
    </location>
</feature>
<dbReference type="Proteomes" id="UP000011976">
    <property type="component" value="Unassembled WGS sequence"/>
</dbReference>
<dbReference type="Pfam" id="PF24097">
    <property type="entry name" value="TMD_POM152"/>
    <property type="match status" value="1"/>
</dbReference>
<protein>
    <recommendedName>
        <fullName evidence="10">Nuclear pore membrane protein</fullName>
    </recommendedName>
</protein>
<dbReference type="Pfam" id="PF24527">
    <property type="entry name" value="Ig-like_Pom152_9"/>
    <property type="match status" value="1"/>
</dbReference>
<feature type="transmembrane region" description="Helical" evidence="2">
    <location>
        <begin position="92"/>
        <end position="111"/>
    </location>
</feature>
<dbReference type="InterPro" id="IPR056541">
    <property type="entry name" value="Ig-like_POM152"/>
</dbReference>
<feature type="domain" description="Nucleoporin POM152 N-terminal transmembrane" evidence="4">
    <location>
        <begin position="42"/>
        <end position="120"/>
    </location>
</feature>
<sequence>MSDTKSAPPPQKAAAPAAPAALAPSPPSASTVQPLIAFSTIDAPSQRFYAVATAVLIQAWKYSRILRPLLSSSSSSSSSTFTRTSTSTAPSLSTALLINFALLFVLSRLGIPLLDPRLASATSQPPPSSATQKPILQPTKLAGLTYIHYVLIFVALSFADATLIGSASTNPLALALNAILAVLQILTSTLGLNLPVTGLLPDALSRQVSINEGHVRIRDLIQPKSHILGQHTIHILPHSTAKLLPSSACYCVGPSTPQVTLPVLFSNAQPDLLQYSITDFASGHSTYFNVSVDSLIPFGSSLDNADSAQLDAISAAASSQTNRQNRAQRDLLDDEDALDDTSSLFRGLSYAERAKIRAQRRASSLDTPRSKRISSLSTRNAQQLLWHLPITQPGRIRLERVLDKSRNDARISTAEALVVQCPSAKLIPPASSAPSAATDPIALQHKCPGDRADFAAQVTGVAPLELEYRRVFEPVLPAGASGRQRDSSRNEFKRKISRISPPHHTSPLLLPEAEALLSPTDRLALARERTRAASRRNDAGTEDFSWAVSVDVDMPLSTIDLDLPGNYTYALESVTDACGNRVSVHSEPHHPLSLAQKARKKIKGADDSTALLHQSVVVHPRRTVAFDPRQCRPGHPLPLLRNAKGIELTVQASLDPEQGADWNVNVSFQPDNSGASKGMWARKPADASNMQLAIPAQSSRVPFTVDSPGVYRIDDIVGPFCGGEVGSPWTCEVVDVPPPTAQINFSSIDDRCAGPVGVKAMSVLTGTPPFQLEYEVTKQGRHPERKVRTIFDQTRDELDFRPDVDGAVTYKFVKLHDSNYRGIPLDGPSFTQVFHPLSSAEFTAPIRMHDDRAVMQSCSGKQAEADVRFSGAGPWDLTYAVRAGDQVETKVVKAISQSPHKLKIDIPTSMAASGGLVTVSLVKIRDARGCEKSLATRDLNVEVRRVQPSVGFLPVKTDTGRHQEVLAGKAAKLPVRLSGQGPWHVDYSYRADESAEEVDLTASLHGVDGELLAERPGLYTIKRIRDNYCPGIVLEGQEDFRISVRPQPHVQFAPEAGTGARNGSLIRAPVCRGQPDSVDIVMSGHFPVDVEYEHISPSWNAGSDGEGNVPLASAAHEVAMHGKRRKTAFTSALGTTNLELSTALSGWHTYVLNTIGDAVYAPSPLQGFSTEAPRRLEQMVLPLPSASFASTGSKHSRPSLCVGDGLDRLSTLPVLKLHGQAPFTVSFEVVSSLGSTGAAGVVSHRFTRTGIQTHDYKLDLAKDEFSFSSKGMWSIRVVQVTDANHCQSAVSDGSKRSSEDKAISIEVAETADIAAVSSREDYCVGEVVDFSLQGNPPWTVAYDFNGKAATAAVTSSEFSRVADKPGVLTIKSVAHQQNQCRRDIDARVAQEMVKTIHALPSVRISEGNHFVEDLREGNQAQIIFSFEGVPPYSFTFQRTQPVDTHARPKVLETNTVSGILEDRYSIWAAVEGTWSVTWLQDRWCQVSIDYHSGAATPLGKSRLAIKNEPHNP</sequence>
<dbReference type="OrthoDB" id="5529162at2759"/>
<reference evidence="9" key="1">
    <citation type="journal article" date="2013" name="Genome Announc.">
        <title>Genome sequence of the basidiomycetous yeast Pseudozyma antarctica T-34, a producer of the glycolipid biosurfactants mannosylerythritol lipids.</title>
        <authorList>
            <person name="Morita T."/>
            <person name="Koike H."/>
            <person name="Koyama Y."/>
            <person name="Hagiwara H."/>
            <person name="Ito E."/>
            <person name="Fukuoka T."/>
            <person name="Imura T."/>
            <person name="Machida M."/>
            <person name="Kitamoto D."/>
        </authorList>
    </citation>
    <scope>NUCLEOTIDE SEQUENCE [LARGE SCALE GENOMIC DNA]</scope>
    <source>
        <strain evidence="9">T-34</strain>
    </source>
</reference>
<evidence type="ECO:0000256" key="2">
    <source>
        <dbReference type="SAM" id="Phobius"/>
    </source>
</evidence>
<dbReference type="InterPro" id="IPR037701">
    <property type="entry name" value="Pom152"/>
</dbReference>
<feature type="domain" description="Nucleoporin POM152 first Ig-like" evidence="6">
    <location>
        <begin position="240"/>
        <end position="418"/>
    </location>
</feature>
<dbReference type="GO" id="GO:0070762">
    <property type="term" value="C:nuclear pore transmembrane ring"/>
    <property type="evidence" value="ECO:0007669"/>
    <property type="project" value="TreeGrafter"/>
</dbReference>
<name>M9LWT8_PSEA3</name>
<dbReference type="Pfam" id="PF23664">
    <property type="entry name" value="Ig_Pom152"/>
    <property type="match status" value="1"/>
</dbReference>
<evidence type="ECO:0000259" key="6">
    <source>
        <dbReference type="Pfam" id="PF24519"/>
    </source>
</evidence>
<dbReference type="InterPro" id="IPR056544">
    <property type="entry name" value="Ig_POM152"/>
</dbReference>
<organism evidence="8 9">
    <name type="scientific">Pseudozyma antarctica (strain T-34)</name>
    <name type="common">Yeast</name>
    <name type="synonym">Candida antarctica</name>
    <dbReference type="NCBI Taxonomy" id="1151754"/>
    <lineage>
        <taxon>Eukaryota</taxon>
        <taxon>Fungi</taxon>
        <taxon>Dikarya</taxon>
        <taxon>Basidiomycota</taxon>
        <taxon>Ustilaginomycotina</taxon>
        <taxon>Ustilaginomycetes</taxon>
        <taxon>Ustilaginales</taxon>
        <taxon>Ustilaginaceae</taxon>
        <taxon>Moesziomyces</taxon>
    </lineage>
</organism>
<feature type="transmembrane region" description="Helical" evidence="2">
    <location>
        <begin position="146"/>
        <end position="165"/>
    </location>
</feature>
<dbReference type="PANTHER" id="PTHR28206:SF1">
    <property type="entry name" value="NUCLEOPORIN POM152"/>
    <property type="match status" value="1"/>
</dbReference>
<feature type="compositionally biased region" description="Basic and acidic residues" evidence="1">
    <location>
        <begin position="483"/>
        <end position="494"/>
    </location>
</feature>
<dbReference type="InterPro" id="IPR056542">
    <property type="entry name" value="Ig-like_POM152_1st"/>
</dbReference>
<evidence type="ECO:0000313" key="9">
    <source>
        <dbReference type="Proteomes" id="UP000011976"/>
    </source>
</evidence>
<evidence type="ECO:0000259" key="3">
    <source>
        <dbReference type="Pfam" id="PF23664"/>
    </source>
</evidence>
<dbReference type="Pfam" id="PF24312">
    <property type="entry name" value="Ig-like_POM152"/>
    <property type="match status" value="1"/>
</dbReference>
<evidence type="ECO:0000259" key="7">
    <source>
        <dbReference type="Pfam" id="PF24527"/>
    </source>
</evidence>
<feature type="region of interest" description="Disordered" evidence="1">
    <location>
        <begin position="1"/>
        <end position="26"/>
    </location>
</feature>
<dbReference type="GO" id="GO:0006606">
    <property type="term" value="P:protein import into nucleus"/>
    <property type="evidence" value="ECO:0007669"/>
    <property type="project" value="TreeGrafter"/>
</dbReference>
<feature type="compositionally biased region" description="Low complexity" evidence="1">
    <location>
        <begin position="12"/>
        <end position="23"/>
    </location>
</feature>
<dbReference type="InterPro" id="IPR056543">
    <property type="entry name" value="Ig-like_POM152_9th"/>
</dbReference>
<feature type="compositionally biased region" description="Low complexity" evidence="1">
    <location>
        <begin position="500"/>
        <end position="509"/>
    </location>
</feature>
<dbReference type="PANTHER" id="PTHR28206">
    <property type="entry name" value="NUCLEOPORIN POM152"/>
    <property type="match status" value="1"/>
</dbReference>
<dbReference type="EMBL" id="DF196779">
    <property type="protein sequence ID" value="GAC74894.1"/>
    <property type="molecule type" value="Genomic_DNA"/>
</dbReference>